<dbReference type="EMBL" id="CP136508">
    <property type="protein sequence ID" value="WUR11619.1"/>
    <property type="molecule type" value="Genomic_DNA"/>
</dbReference>
<dbReference type="SUPFAM" id="SSF55729">
    <property type="entry name" value="Acyl-CoA N-acyltransferases (Nat)"/>
    <property type="match status" value="1"/>
</dbReference>
<dbReference type="InterPro" id="IPR016181">
    <property type="entry name" value="Acyl_CoA_acyltransferase"/>
</dbReference>
<evidence type="ECO:0000256" key="3">
    <source>
        <dbReference type="ARBA" id="ARBA00038502"/>
    </source>
</evidence>
<accession>A0ABZ1UFY6</accession>
<evidence type="ECO:0000313" key="6">
    <source>
        <dbReference type="Proteomes" id="UP000321323"/>
    </source>
</evidence>
<dbReference type="InterPro" id="IPR000182">
    <property type="entry name" value="GNAT_dom"/>
</dbReference>
<keyword evidence="2" id="KW-0012">Acyltransferase</keyword>
<proteinExistence type="inferred from homology"/>
<dbReference type="PROSITE" id="PS51186">
    <property type="entry name" value="GNAT"/>
    <property type="match status" value="1"/>
</dbReference>
<dbReference type="Pfam" id="PF13302">
    <property type="entry name" value="Acetyltransf_3"/>
    <property type="match status" value="1"/>
</dbReference>
<dbReference type="Gene3D" id="3.40.630.30">
    <property type="match status" value="1"/>
</dbReference>
<keyword evidence="6" id="KW-1185">Reference proteome</keyword>
<sequence length="169" mass="18313">MKAAPEVLARTLRATDVAALLAFELANRAWFERHIEPRAPAFYTPAGVAAHVDEYLTGLANGTWHPFVLVDGDGAIVGRANLKDIDQAARSAEVGYRVAQHACGRGLATLALRHLVRAAATRWRLERLDAFVYPANVGSHRVLARCGFVALPLDAGATERRFTLALTTT</sequence>
<keyword evidence="1" id="KW-0808">Transferase</keyword>
<dbReference type="Proteomes" id="UP000321323">
    <property type="component" value="Chromosome"/>
</dbReference>
<evidence type="ECO:0000313" key="5">
    <source>
        <dbReference type="EMBL" id="WUR11619.1"/>
    </source>
</evidence>
<evidence type="ECO:0000259" key="4">
    <source>
        <dbReference type="PROSITE" id="PS51186"/>
    </source>
</evidence>
<dbReference type="InterPro" id="IPR051531">
    <property type="entry name" value="N-acetyltransferase"/>
</dbReference>
<dbReference type="PANTHER" id="PTHR43792">
    <property type="entry name" value="GNAT FAMILY, PUTATIVE (AFU_ORTHOLOGUE AFUA_3G00765)-RELATED-RELATED"/>
    <property type="match status" value="1"/>
</dbReference>
<gene>
    <name evidence="5" type="ORF">E7V67_018180</name>
</gene>
<evidence type="ECO:0000256" key="2">
    <source>
        <dbReference type="ARBA" id="ARBA00023315"/>
    </source>
</evidence>
<dbReference type="PANTHER" id="PTHR43792:SF8">
    <property type="entry name" value="[RIBOSOMAL PROTEIN US5]-ALANINE N-ACETYLTRANSFERASE"/>
    <property type="match status" value="1"/>
</dbReference>
<protein>
    <submittedName>
        <fullName evidence="5">GNAT family N-acetyltransferase</fullName>
    </submittedName>
</protein>
<evidence type="ECO:0000256" key="1">
    <source>
        <dbReference type="ARBA" id="ARBA00022679"/>
    </source>
</evidence>
<reference evidence="5 6" key="1">
    <citation type="journal article" date="2019" name="Int. J. Syst. Evol. Microbiol.">
        <title>The Draft Whole-Genome Sequence of the Antibiotic Producer Empedobacter haloabium ATCC 31962 Provides Indications for Its Taxonomic Reclassification.</title>
        <authorList>
            <person name="Miess H."/>
            <person name="Arlt P."/>
            <person name="Apel A.K."/>
            <person name="Weber T."/>
            <person name="Nieselt K."/>
            <person name="Hanssen F."/>
            <person name="Czemmel S."/>
            <person name="Nahnsen S."/>
            <person name="Gross H."/>
        </authorList>
    </citation>
    <scope>NUCLEOTIDE SEQUENCE [LARGE SCALE GENOMIC DNA]</scope>
    <source>
        <strain evidence="5 6">ATCC 31962</strain>
    </source>
</reference>
<feature type="domain" description="N-acetyltransferase" evidence="4">
    <location>
        <begin position="21"/>
        <end position="169"/>
    </location>
</feature>
<comment type="similarity">
    <text evidence="3">Belongs to the acetyltransferase family. RimJ subfamily.</text>
</comment>
<organism evidence="5 6">
    <name type="scientific">[Empedobacter] haloabium</name>
    <dbReference type="NCBI Taxonomy" id="592317"/>
    <lineage>
        <taxon>Bacteria</taxon>
        <taxon>Pseudomonadati</taxon>
        <taxon>Pseudomonadota</taxon>
        <taxon>Betaproteobacteria</taxon>
        <taxon>Burkholderiales</taxon>
        <taxon>Oxalobacteraceae</taxon>
        <taxon>Telluria group</taxon>
        <taxon>Telluria group incertae sedis</taxon>
    </lineage>
</organism>
<name>A0ABZ1UFY6_9BURK</name>